<dbReference type="Proteomes" id="UP001145021">
    <property type="component" value="Unassembled WGS sequence"/>
</dbReference>
<feature type="region of interest" description="Disordered" evidence="4">
    <location>
        <begin position="1"/>
        <end position="25"/>
    </location>
</feature>
<evidence type="ECO:0000313" key="5">
    <source>
        <dbReference type="EMBL" id="KAJ1646048.1"/>
    </source>
</evidence>
<keyword evidence="6" id="KW-1185">Reference proteome</keyword>
<dbReference type="GO" id="GO:0005829">
    <property type="term" value="C:cytosol"/>
    <property type="evidence" value="ECO:0007669"/>
    <property type="project" value="TreeGrafter"/>
</dbReference>
<dbReference type="GO" id="GO:0016783">
    <property type="term" value="F:sulfurtransferase activity"/>
    <property type="evidence" value="ECO:0007669"/>
    <property type="project" value="TreeGrafter"/>
</dbReference>
<feature type="compositionally biased region" description="Basic and acidic residues" evidence="4">
    <location>
        <begin position="475"/>
        <end position="484"/>
    </location>
</feature>
<comment type="similarity">
    <text evidence="3">Belongs to the CTU2/NCS2 family.</text>
</comment>
<dbReference type="GO" id="GO:0032447">
    <property type="term" value="P:protein urmylation"/>
    <property type="evidence" value="ECO:0007669"/>
    <property type="project" value="UniProtKB-UniRule"/>
</dbReference>
<proteinExistence type="inferred from homology"/>
<dbReference type="GO" id="GO:0000049">
    <property type="term" value="F:tRNA binding"/>
    <property type="evidence" value="ECO:0007669"/>
    <property type="project" value="InterPro"/>
</dbReference>
<gene>
    <name evidence="3 5" type="primary">CTU2</name>
    <name evidence="3" type="synonym">NCS2</name>
    <name evidence="5" type="ORF">LPJ64_002426</name>
</gene>
<comment type="pathway">
    <text evidence="3">tRNA modification; 5-methoxycarbonylmethyl-2-thiouridine-tRNA biosynthesis.</text>
</comment>
<keyword evidence="1 3" id="KW-0963">Cytoplasm</keyword>
<comment type="function">
    <text evidence="3">Plays a central role in 2-thiolation of mcm(5)S(2)U at tRNA wobble positions of tRNA(Lys), tRNA(Glu) and tRNA(Gln). May act by forming a heterodimer with NCS6 that ligates sulfur from thiocarboxylated URM1 onto the uridine of tRNAs at wobble position. Prior mcm(5) tRNA modification by the elongator complex is required for 2-thiolation. May also be involved in protein urmylation.</text>
</comment>
<dbReference type="HAMAP" id="MF_03054">
    <property type="entry name" value="CTU2"/>
    <property type="match status" value="1"/>
</dbReference>
<evidence type="ECO:0000256" key="1">
    <source>
        <dbReference type="ARBA" id="ARBA00022490"/>
    </source>
</evidence>
<dbReference type="GO" id="GO:0016779">
    <property type="term" value="F:nucleotidyltransferase activity"/>
    <property type="evidence" value="ECO:0007669"/>
    <property type="project" value="UniProtKB-UniRule"/>
</dbReference>
<protein>
    <recommendedName>
        <fullName evidence="3">Cytoplasmic tRNA 2-thiolation protein 2</fullName>
    </recommendedName>
</protein>
<dbReference type="AlphaFoldDB" id="A0A9W7XM61"/>
<dbReference type="InterPro" id="IPR014729">
    <property type="entry name" value="Rossmann-like_a/b/a_fold"/>
</dbReference>
<accession>A0A9W7XM61</accession>
<dbReference type="Pfam" id="PF10288">
    <property type="entry name" value="CTU2"/>
    <property type="match status" value="1"/>
</dbReference>
<dbReference type="Gene3D" id="3.40.50.620">
    <property type="entry name" value="HUPs"/>
    <property type="match status" value="1"/>
</dbReference>
<reference evidence="5" key="1">
    <citation type="submission" date="2022-07" db="EMBL/GenBank/DDBJ databases">
        <title>Phylogenomic reconstructions and comparative analyses of Kickxellomycotina fungi.</title>
        <authorList>
            <person name="Reynolds N.K."/>
            <person name="Stajich J.E."/>
            <person name="Barry K."/>
            <person name="Grigoriev I.V."/>
            <person name="Crous P."/>
            <person name="Smith M.E."/>
        </authorList>
    </citation>
    <scope>NUCLEOTIDE SEQUENCE</scope>
    <source>
        <strain evidence="5">NBRC 105413</strain>
    </source>
</reference>
<dbReference type="PANTHER" id="PTHR20882:SF14">
    <property type="entry name" value="CYTOPLASMIC TRNA 2-THIOLATION PROTEIN 2"/>
    <property type="match status" value="1"/>
</dbReference>
<evidence type="ECO:0000256" key="4">
    <source>
        <dbReference type="SAM" id="MobiDB-lite"/>
    </source>
</evidence>
<dbReference type="PANTHER" id="PTHR20882">
    <property type="entry name" value="CYTOPLASMIC TRNA 2-THIOLATION PROTEIN 2"/>
    <property type="match status" value="1"/>
</dbReference>
<organism evidence="5 6">
    <name type="scientific">Coemansia asiatica</name>
    <dbReference type="NCBI Taxonomy" id="1052880"/>
    <lineage>
        <taxon>Eukaryota</taxon>
        <taxon>Fungi</taxon>
        <taxon>Fungi incertae sedis</taxon>
        <taxon>Zoopagomycota</taxon>
        <taxon>Kickxellomycotina</taxon>
        <taxon>Kickxellomycetes</taxon>
        <taxon>Kickxellales</taxon>
        <taxon>Kickxellaceae</taxon>
        <taxon>Coemansia</taxon>
    </lineage>
</organism>
<evidence type="ECO:0000313" key="6">
    <source>
        <dbReference type="Proteomes" id="UP001145021"/>
    </source>
</evidence>
<dbReference type="GO" id="GO:0002143">
    <property type="term" value="P:tRNA wobble position uridine thiolation"/>
    <property type="evidence" value="ECO:0007669"/>
    <property type="project" value="TreeGrafter"/>
</dbReference>
<evidence type="ECO:0000256" key="3">
    <source>
        <dbReference type="HAMAP-Rule" id="MF_03054"/>
    </source>
</evidence>
<dbReference type="EMBL" id="JANBOH010000077">
    <property type="protein sequence ID" value="KAJ1646048.1"/>
    <property type="molecule type" value="Genomic_DNA"/>
</dbReference>
<dbReference type="InterPro" id="IPR019407">
    <property type="entry name" value="CTU2"/>
</dbReference>
<feature type="region of interest" description="Disordered" evidence="4">
    <location>
        <begin position="467"/>
        <end position="497"/>
    </location>
</feature>
<evidence type="ECO:0000256" key="2">
    <source>
        <dbReference type="ARBA" id="ARBA00022694"/>
    </source>
</evidence>
<comment type="caution">
    <text evidence="5">The sequence shown here is derived from an EMBL/GenBank/DDBJ whole genome shotgun (WGS) entry which is preliminary data.</text>
</comment>
<sequence length="497" mass="53447">MCDIDAAQTPDARKPTNRTNKTQNERLRVPGKCIKCKTARPNVTIRKSLYCKPCFVRASVVKFRAALSKSRRRIADKTTPNTLEPAAPRAMVALSGGPCSSALLQLTLDYHNSMLQKGAAVQSPYLQIIVGHIDESALFDVPNDAVRSVAGDAVQFRQAHLEDVFAVGENSGALLEIVAASIAPGESSDRFRARVLESEHFSSSSSSSSPREQLHRLFDSLESATNREALLDAIKMFLLTKLAHASNCSVLLMGDSATRIASKIVSLTSRGRGFSLPLEVASECLWLDGLAVVRPMRDFVAKEIAFLNRWAGFASVVVPTFTTGAPAHASIDRLTEAFVVGLDCDFASTVPTVCRTVQKLEPRPEALAACSCLVCGLPVDPGSLTWRSRLTVSDAPSSSSAAAAIDCVPADHSSSDSSNNGNSDVAVPLLDISTRLCYACQSVLHFCKSDGLVLPAFCAERLADQTDSSASNNTRGHEDLRKQVEQFLIDSDKEDSD</sequence>
<comment type="subcellular location">
    <subcellularLocation>
        <location evidence="3">Cytoplasm</location>
    </subcellularLocation>
</comment>
<dbReference type="SUPFAM" id="SSF52402">
    <property type="entry name" value="Adenine nucleotide alpha hydrolases-like"/>
    <property type="match status" value="1"/>
</dbReference>
<keyword evidence="2 3" id="KW-0819">tRNA processing</keyword>
<name>A0A9W7XM61_9FUNG</name>